<dbReference type="Pfam" id="PF02033">
    <property type="entry name" value="RBFA"/>
    <property type="match status" value="1"/>
</dbReference>
<dbReference type="InterPro" id="IPR015946">
    <property type="entry name" value="KH_dom-like_a/b"/>
</dbReference>
<dbReference type="GO" id="GO:0006364">
    <property type="term" value="P:rRNA processing"/>
    <property type="evidence" value="ECO:0007669"/>
    <property type="project" value="InterPro"/>
</dbReference>
<comment type="caution">
    <text evidence="1">The sequence shown here is derived from an EMBL/GenBank/DDBJ whole genome shotgun (WGS) entry which is preliminary data.</text>
</comment>
<dbReference type="GO" id="GO:0005829">
    <property type="term" value="C:cytosol"/>
    <property type="evidence" value="ECO:0007669"/>
    <property type="project" value="TreeGrafter"/>
</dbReference>
<dbReference type="InterPro" id="IPR000238">
    <property type="entry name" value="RbfA"/>
</dbReference>
<dbReference type="NCBIfam" id="TIGR00082">
    <property type="entry name" value="rbfA"/>
    <property type="match status" value="1"/>
</dbReference>
<dbReference type="EMBL" id="LAZR01015021">
    <property type="protein sequence ID" value="KKM14968.1"/>
    <property type="molecule type" value="Genomic_DNA"/>
</dbReference>
<dbReference type="GO" id="GO:0043024">
    <property type="term" value="F:ribosomal small subunit binding"/>
    <property type="evidence" value="ECO:0007669"/>
    <property type="project" value="TreeGrafter"/>
</dbReference>
<dbReference type="SUPFAM" id="SSF89919">
    <property type="entry name" value="Ribosome-binding factor A, RbfA"/>
    <property type="match status" value="1"/>
</dbReference>
<gene>
    <name evidence="1" type="ORF">LCGC14_1700770</name>
</gene>
<reference evidence="1" key="1">
    <citation type="journal article" date="2015" name="Nature">
        <title>Complex archaea that bridge the gap between prokaryotes and eukaryotes.</title>
        <authorList>
            <person name="Spang A."/>
            <person name="Saw J.H."/>
            <person name="Jorgensen S.L."/>
            <person name="Zaremba-Niedzwiedzka K."/>
            <person name="Martijn J."/>
            <person name="Lind A.E."/>
            <person name="van Eijk R."/>
            <person name="Schleper C."/>
            <person name="Guy L."/>
            <person name="Ettema T.J."/>
        </authorList>
    </citation>
    <scope>NUCLEOTIDE SEQUENCE</scope>
</reference>
<dbReference type="PROSITE" id="PS01319">
    <property type="entry name" value="RBFA"/>
    <property type="match status" value="1"/>
</dbReference>
<dbReference type="AlphaFoldDB" id="A0A0F9JYG4"/>
<dbReference type="InterPro" id="IPR023799">
    <property type="entry name" value="RbfA_dom_sf"/>
</dbReference>
<evidence type="ECO:0008006" key="2">
    <source>
        <dbReference type="Google" id="ProtNLM"/>
    </source>
</evidence>
<dbReference type="HAMAP" id="MF_00003">
    <property type="entry name" value="RbfA"/>
    <property type="match status" value="1"/>
</dbReference>
<organism evidence="1">
    <name type="scientific">marine sediment metagenome</name>
    <dbReference type="NCBI Taxonomy" id="412755"/>
    <lineage>
        <taxon>unclassified sequences</taxon>
        <taxon>metagenomes</taxon>
        <taxon>ecological metagenomes</taxon>
    </lineage>
</organism>
<dbReference type="Gene3D" id="3.30.300.20">
    <property type="match status" value="1"/>
</dbReference>
<proteinExistence type="inferred from homology"/>
<sequence>MTRRMERVGEVIKHEVSKIILYKVHDPRISLVTVTKVSSSPDLKMAKIYVAIHGDESTQKKTLNVLKHAKGYIQSEMALCLKMRNTPSLSFYLDDTEKKSNRILQLIEKAVKEDK</sequence>
<protein>
    <recommendedName>
        <fullName evidence="2">Ribosome-binding factor A</fullName>
    </recommendedName>
</protein>
<dbReference type="InterPro" id="IPR020053">
    <property type="entry name" value="Ribosome-bd_factorA_CS"/>
</dbReference>
<name>A0A0F9JYG4_9ZZZZ</name>
<dbReference type="PANTHER" id="PTHR33515">
    <property type="entry name" value="RIBOSOME-BINDING FACTOR A, CHLOROPLASTIC-RELATED"/>
    <property type="match status" value="1"/>
</dbReference>
<dbReference type="PANTHER" id="PTHR33515:SF1">
    <property type="entry name" value="RIBOSOME-BINDING FACTOR A, CHLOROPLASTIC-RELATED"/>
    <property type="match status" value="1"/>
</dbReference>
<evidence type="ECO:0000313" key="1">
    <source>
        <dbReference type="EMBL" id="KKM14968.1"/>
    </source>
</evidence>
<accession>A0A0F9JYG4</accession>